<accession>A0ACD5UE58</accession>
<evidence type="ECO:0000313" key="2">
    <source>
        <dbReference type="Proteomes" id="UP001732700"/>
    </source>
</evidence>
<sequence length="243" mass="26685">MARPRARARAGGAAGEIPDELLQDVFARLPGLRDLLRCAATSKRWLRLVAERGFLRRLGLWPDTSPHPSVLVGVFSQNSYACKWSCFERSNLSPRPPQFLSLQPGDDGARHTFDSFFAGHDVLFNFARPLASRRGLLLARVWRPDSDSGRVEPVDHKFQLAVCRPMGDNTTKQSTHLLPTPAFDMIGFGDHDFTGEALLTDADYGGGGGNGGNFDRQGFRVVLNYTDRDGFASPVRPCLAAGV</sequence>
<name>A0ACD5UE58_AVESA</name>
<keyword evidence="2" id="KW-1185">Reference proteome</keyword>
<dbReference type="EnsemblPlants" id="AVESA.00010b.r2.2AG0239130.1">
    <property type="protein sequence ID" value="AVESA.00010b.r2.2AG0239130.1.CDS"/>
    <property type="gene ID" value="AVESA.00010b.r2.2AG0239130"/>
</dbReference>
<dbReference type="Proteomes" id="UP001732700">
    <property type="component" value="Chromosome 2A"/>
</dbReference>
<protein>
    <submittedName>
        <fullName evidence="1">Uncharacterized protein</fullName>
    </submittedName>
</protein>
<evidence type="ECO:0000313" key="1">
    <source>
        <dbReference type="EnsemblPlants" id="AVESA.00010b.r2.2AG0239130.1.CDS"/>
    </source>
</evidence>
<proteinExistence type="predicted"/>
<reference evidence="1" key="1">
    <citation type="submission" date="2021-05" db="EMBL/GenBank/DDBJ databases">
        <authorList>
            <person name="Scholz U."/>
            <person name="Mascher M."/>
            <person name="Fiebig A."/>
        </authorList>
    </citation>
    <scope>NUCLEOTIDE SEQUENCE [LARGE SCALE GENOMIC DNA]</scope>
</reference>
<reference evidence="1" key="2">
    <citation type="submission" date="2025-09" db="UniProtKB">
        <authorList>
            <consortium name="EnsemblPlants"/>
        </authorList>
    </citation>
    <scope>IDENTIFICATION</scope>
</reference>
<organism evidence="1 2">
    <name type="scientific">Avena sativa</name>
    <name type="common">Oat</name>
    <dbReference type="NCBI Taxonomy" id="4498"/>
    <lineage>
        <taxon>Eukaryota</taxon>
        <taxon>Viridiplantae</taxon>
        <taxon>Streptophyta</taxon>
        <taxon>Embryophyta</taxon>
        <taxon>Tracheophyta</taxon>
        <taxon>Spermatophyta</taxon>
        <taxon>Magnoliopsida</taxon>
        <taxon>Liliopsida</taxon>
        <taxon>Poales</taxon>
        <taxon>Poaceae</taxon>
        <taxon>BOP clade</taxon>
        <taxon>Pooideae</taxon>
        <taxon>Poodae</taxon>
        <taxon>Poeae</taxon>
        <taxon>Poeae Chloroplast Group 1 (Aveneae type)</taxon>
        <taxon>Aveninae</taxon>
        <taxon>Avena</taxon>
    </lineage>
</organism>